<keyword evidence="4 12" id="KW-0343">GTPase activation</keyword>
<keyword evidence="9 14" id="KW-0472">Membrane</keyword>
<keyword evidence="14" id="KW-0812">Transmembrane</keyword>
<dbReference type="Pfam" id="PF07986">
    <property type="entry name" value="TBCC"/>
    <property type="match status" value="1"/>
</dbReference>
<evidence type="ECO:0000313" key="17">
    <source>
        <dbReference type="EMBL" id="OWF53006.1"/>
    </source>
</evidence>
<evidence type="ECO:0000256" key="5">
    <source>
        <dbReference type="ARBA" id="ARBA00022475"/>
    </source>
</evidence>
<evidence type="ECO:0000256" key="9">
    <source>
        <dbReference type="ARBA" id="ARBA00023136"/>
    </source>
</evidence>
<dbReference type="FunFam" id="2.160.20.70:FF:000004">
    <property type="entry name" value="Protein XRP2"/>
    <property type="match status" value="1"/>
</dbReference>
<keyword evidence="7 12" id="KW-0547">Nucleotide-binding</keyword>
<dbReference type="EMBL" id="NEDP02001544">
    <property type="protein sequence ID" value="OWF53006.1"/>
    <property type="molecule type" value="Genomic_DNA"/>
</dbReference>
<dbReference type="InterPro" id="IPR006599">
    <property type="entry name" value="CARP_motif"/>
</dbReference>
<evidence type="ECO:0000256" key="3">
    <source>
        <dbReference type="ARBA" id="ARBA00015771"/>
    </source>
</evidence>
<feature type="binding site" evidence="13">
    <location>
        <begin position="123"/>
        <end position="126"/>
    </location>
    <ligand>
        <name>GTP</name>
        <dbReference type="ChEBI" id="CHEBI:37565"/>
    </ligand>
</feature>
<evidence type="ECO:0000256" key="6">
    <source>
        <dbReference type="ARBA" id="ARBA00022707"/>
    </source>
</evidence>
<dbReference type="InterPro" id="IPR039093">
    <property type="entry name" value="XRP2"/>
</dbReference>
<dbReference type="OrthoDB" id="194775at2759"/>
<dbReference type="PROSITE" id="PS51329">
    <property type="entry name" value="C_CAP_COFACTOR_C"/>
    <property type="match status" value="1"/>
</dbReference>
<keyword evidence="18" id="KW-1185">Reference proteome</keyword>
<keyword evidence="8 12" id="KW-0342">GTP-binding</keyword>
<evidence type="ECO:0000256" key="7">
    <source>
        <dbReference type="ARBA" id="ARBA00022741"/>
    </source>
</evidence>
<name>A0A210QWF0_MIZYE</name>
<keyword evidence="14" id="KW-1133">Transmembrane helix</keyword>
<sequence length="362" mass="41110">MQAAWYANYAVTTVWAASMLLECCISSMVMLPEADYRERREKLNLQDYTFDGHKDATLGRTPGQVNGQMFVIQNCENCNIYIYDNLSTVTIDDCVNCTIFMGPIAESVFIRDCKNLKLGIVCQQFRTRDCSKIETFLFCTSQPIIEDSSGMKFGCFTYFYPELEDQFKAAGMSLFNNNWSKIHDFSQDPSENHYSYIPEDVKIEDVLPLSLAEQFSAMQIDFSVGKSVVPRTLGLRRKAADESCLLVFFNDGSAIDRVRKYMHIMSQNQPSCVLVQTKEIDMQPQDAQRVFGTDAYQSLVQQGAVIGLEYNGEDSINLCQVELVEFMKGTTGLVFISQSRALADKQIEDFYNFAEMQMTIGE</sequence>
<protein>
    <recommendedName>
        <fullName evidence="3 12">Protein XRP2</fullName>
    </recommendedName>
</protein>
<evidence type="ECO:0000256" key="4">
    <source>
        <dbReference type="ARBA" id="ARBA00022468"/>
    </source>
</evidence>
<dbReference type="InterPro" id="IPR017901">
    <property type="entry name" value="C-CAP_CF_C-like"/>
</dbReference>
<dbReference type="InterPro" id="IPR016098">
    <property type="entry name" value="CAP/MinC_C"/>
</dbReference>
<gene>
    <name evidence="17" type="ORF">KP79_PYT18660</name>
</gene>
<keyword evidence="15" id="KW-0732">Signal</keyword>
<dbReference type="Gene3D" id="3.30.70.141">
    <property type="entry name" value="Nucleoside diphosphate kinase-like domain"/>
    <property type="match status" value="1"/>
</dbReference>
<comment type="caution">
    <text evidence="17">The sequence shown here is derived from an EMBL/GenBank/DDBJ whole genome shotgun (WGS) entry which is preliminary data.</text>
</comment>
<dbReference type="InterPro" id="IPR012945">
    <property type="entry name" value="Tubulin-bd_cofactor_C_dom"/>
</dbReference>
<dbReference type="AlphaFoldDB" id="A0A210QWF0"/>
<feature type="domain" description="C-CAP/cofactor C-like" evidence="16">
    <location>
        <begin position="36"/>
        <end position="187"/>
    </location>
</feature>
<comment type="similarity">
    <text evidence="2 12">Belongs to the TBCC family.</text>
</comment>
<dbReference type="GO" id="GO:0006892">
    <property type="term" value="P:post-Golgi vesicle-mediated transport"/>
    <property type="evidence" value="ECO:0007669"/>
    <property type="project" value="TreeGrafter"/>
</dbReference>
<dbReference type="GO" id="GO:0005929">
    <property type="term" value="C:cilium"/>
    <property type="evidence" value="ECO:0007669"/>
    <property type="project" value="TreeGrafter"/>
</dbReference>
<evidence type="ECO:0000256" key="15">
    <source>
        <dbReference type="SAM" id="SignalP"/>
    </source>
</evidence>
<dbReference type="InterPro" id="IPR036850">
    <property type="entry name" value="NDK-like_dom_sf"/>
</dbReference>
<reference evidence="17 18" key="1">
    <citation type="journal article" date="2017" name="Nat. Ecol. Evol.">
        <title>Scallop genome provides insights into evolution of bilaterian karyotype and development.</title>
        <authorList>
            <person name="Wang S."/>
            <person name="Zhang J."/>
            <person name="Jiao W."/>
            <person name="Li J."/>
            <person name="Xun X."/>
            <person name="Sun Y."/>
            <person name="Guo X."/>
            <person name="Huan P."/>
            <person name="Dong B."/>
            <person name="Zhang L."/>
            <person name="Hu X."/>
            <person name="Sun X."/>
            <person name="Wang J."/>
            <person name="Zhao C."/>
            <person name="Wang Y."/>
            <person name="Wang D."/>
            <person name="Huang X."/>
            <person name="Wang R."/>
            <person name="Lv J."/>
            <person name="Li Y."/>
            <person name="Zhang Z."/>
            <person name="Liu B."/>
            <person name="Lu W."/>
            <person name="Hui Y."/>
            <person name="Liang J."/>
            <person name="Zhou Z."/>
            <person name="Hou R."/>
            <person name="Li X."/>
            <person name="Liu Y."/>
            <person name="Li H."/>
            <person name="Ning X."/>
            <person name="Lin Y."/>
            <person name="Zhao L."/>
            <person name="Xing Q."/>
            <person name="Dou J."/>
            <person name="Li Y."/>
            <person name="Mao J."/>
            <person name="Guo H."/>
            <person name="Dou H."/>
            <person name="Li T."/>
            <person name="Mu C."/>
            <person name="Jiang W."/>
            <person name="Fu Q."/>
            <person name="Fu X."/>
            <person name="Miao Y."/>
            <person name="Liu J."/>
            <person name="Yu Q."/>
            <person name="Li R."/>
            <person name="Liao H."/>
            <person name="Li X."/>
            <person name="Kong Y."/>
            <person name="Jiang Z."/>
            <person name="Chourrout D."/>
            <person name="Li R."/>
            <person name="Bao Z."/>
        </authorList>
    </citation>
    <scope>NUCLEOTIDE SEQUENCE [LARGE SCALE GENOMIC DNA]</scope>
    <source>
        <strain evidence="17 18">PY_sf001</strain>
    </source>
</reference>
<dbReference type="PANTHER" id="PTHR15440:SF0">
    <property type="entry name" value="PROTEIN XRP2"/>
    <property type="match status" value="1"/>
</dbReference>
<dbReference type="InterPro" id="IPR036223">
    <property type="entry name" value="CAP_C_sf"/>
</dbReference>
<dbReference type="GO" id="GO:1990075">
    <property type="term" value="C:periciliary membrane compartment"/>
    <property type="evidence" value="ECO:0007669"/>
    <property type="project" value="TreeGrafter"/>
</dbReference>
<evidence type="ECO:0000256" key="12">
    <source>
        <dbReference type="PIRNR" id="PIRNR037947"/>
    </source>
</evidence>
<organism evidence="17 18">
    <name type="scientific">Mizuhopecten yessoensis</name>
    <name type="common">Japanese scallop</name>
    <name type="synonym">Patinopecten yessoensis</name>
    <dbReference type="NCBI Taxonomy" id="6573"/>
    <lineage>
        <taxon>Eukaryota</taxon>
        <taxon>Metazoa</taxon>
        <taxon>Spiralia</taxon>
        <taxon>Lophotrochozoa</taxon>
        <taxon>Mollusca</taxon>
        <taxon>Bivalvia</taxon>
        <taxon>Autobranchia</taxon>
        <taxon>Pteriomorphia</taxon>
        <taxon>Pectinida</taxon>
        <taxon>Pectinoidea</taxon>
        <taxon>Pectinidae</taxon>
        <taxon>Mizuhopecten</taxon>
    </lineage>
</organism>
<keyword evidence="5" id="KW-1003">Cell membrane</keyword>
<dbReference type="SUPFAM" id="SSF69340">
    <property type="entry name" value="C-terminal domain of adenylylcyclase associated protein"/>
    <property type="match status" value="1"/>
</dbReference>
<dbReference type="Gene3D" id="2.160.20.70">
    <property type="match status" value="1"/>
</dbReference>
<accession>A0A210QWF0</accession>
<evidence type="ECO:0000313" key="18">
    <source>
        <dbReference type="Proteomes" id="UP000242188"/>
    </source>
</evidence>
<keyword evidence="6" id="KW-0519">Myristate</keyword>
<dbReference type="Proteomes" id="UP000242188">
    <property type="component" value="Unassembled WGS sequence"/>
</dbReference>
<feature type="signal peptide" evidence="15">
    <location>
        <begin position="1"/>
        <end position="16"/>
    </location>
</feature>
<dbReference type="PIRSF" id="PIRSF037947">
    <property type="entry name" value="Protein_XRP2"/>
    <property type="match status" value="1"/>
</dbReference>
<evidence type="ECO:0000256" key="8">
    <source>
        <dbReference type="ARBA" id="ARBA00023134"/>
    </source>
</evidence>
<evidence type="ECO:0000259" key="16">
    <source>
        <dbReference type="PROSITE" id="PS51329"/>
    </source>
</evidence>
<proteinExistence type="inferred from homology"/>
<dbReference type="PANTHER" id="PTHR15440">
    <property type="entry name" value="XRP2 PROTEIN"/>
    <property type="match status" value="1"/>
</dbReference>
<feature type="chain" id="PRO_5013392696" description="Protein XRP2" evidence="15">
    <location>
        <begin position="17"/>
        <end position="362"/>
    </location>
</feature>
<comment type="function">
    <text evidence="12">Acts as a GTPase-activating protein (GAP) for tubulin in concert with tubulin-specific chaperone C, but does not enhance tubulin heterodimerization.</text>
</comment>
<keyword evidence="10" id="KW-0564">Palmitate</keyword>
<evidence type="ECO:0000256" key="14">
    <source>
        <dbReference type="SAM" id="Phobius"/>
    </source>
</evidence>
<evidence type="ECO:0000256" key="10">
    <source>
        <dbReference type="ARBA" id="ARBA00023139"/>
    </source>
</evidence>
<comment type="subcellular location">
    <subcellularLocation>
        <location evidence="1">Cell membrane</location>
        <topology evidence="1">Lipid-anchor</topology>
        <orientation evidence="1">Cytoplasmic side</orientation>
    </subcellularLocation>
</comment>
<dbReference type="SMART" id="SM00673">
    <property type="entry name" value="CARP"/>
    <property type="match status" value="2"/>
</dbReference>
<dbReference type="GO" id="GO:0005525">
    <property type="term" value="F:GTP binding"/>
    <property type="evidence" value="ECO:0007669"/>
    <property type="project" value="UniProtKB-UniRule"/>
</dbReference>
<evidence type="ECO:0000256" key="1">
    <source>
        <dbReference type="ARBA" id="ARBA00004342"/>
    </source>
</evidence>
<evidence type="ECO:0000256" key="11">
    <source>
        <dbReference type="ARBA" id="ARBA00023288"/>
    </source>
</evidence>
<evidence type="ECO:0000256" key="2">
    <source>
        <dbReference type="ARBA" id="ARBA00008848"/>
    </source>
</evidence>
<feature type="transmembrane region" description="Helical" evidence="14">
    <location>
        <begin position="6"/>
        <end position="31"/>
    </location>
</feature>
<dbReference type="STRING" id="6573.A0A210QWF0"/>
<evidence type="ECO:0000256" key="13">
    <source>
        <dbReference type="PIRSR" id="PIRSR037947-1"/>
    </source>
</evidence>
<dbReference type="GO" id="GO:0005096">
    <property type="term" value="F:GTPase activator activity"/>
    <property type="evidence" value="ECO:0007669"/>
    <property type="project" value="UniProtKB-UniRule"/>
</dbReference>
<keyword evidence="11" id="KW-0449">Lipoprotein</keyword>